<evidence type="ECO:0000256" key="6">
    <source>
        <dbReference type="SAM" id="SignalP"/>
    </source>
</evidence>
<evidence type="ECO:0000259" key="7">
    <source>
        <dbReference type="PROSITE" id="PS51123"/>
    </source>
</evidence>
<dbReference type="PROSITE" id="PS51123">
    <property type="entry name" value="OMPA_2"/>
    <property type="match status" value="1"/>
</dbReference>
<dbReference type="STRING" id="187868.SAMN05192589_104379"/>
<dbReference type="OrthoDB" id="9782229at2"/>
<dbReference type="Gene3D" id="3.30.1330.60">
    <property type="entry name" value="OmpA-like domain"/>
    <property type="match status" value="1"/>
</dbReference>
<reference evidence="8 9" key="1">
    <citation type="submission" date="2016-10" db="EMBL/GenBank/DDBJ databases">
        <authorList>
            <person name="de Groot N.N."/>
        </authorList>
    </citation>
    <scope>NUCLEOTIDE SEQUENCE [LARGE SCALE GENOMIC DNA]</scope>
    <source>
        <strain evidence="8 9">DSM 16619</strain>
    </source>
</reference>
<proteinExistence type="predicted"/>
<dbReference type="PROSITE" id="PS51257">
    <property type="entry name" value="PROKAR_LIPOPROTEIN"/>
    <property type="match status" value="1"/>
</dbReference>
<protein>
    <submittedName>
        <fullName evidence="8">Outer membrane protein OmpA</fullName>
    </submittedName>
</protein>
<feature type="domain" description="OmpA-like" evidence="7">
    <location>
        <begin position="177"/>
        <end position="294"/>
    </location>
</feature>
<gene>
    <name evidence="8" type="ORF">SAMN05192589_104379</name>
</gene>
<evidence type="ECO:0000313" key="9">
    <source>
        <dbReference type="Proteomes" id="UP000198781"/>
    </source>
</evidence>
<dbReference type="Pfam" id="PF14346">
    <property type="entry name" value="DUF4398"/>
    <property type="match status" value="1"/>
</dbReference>
<dbReference type="InterPro" id="IPR006664">
    <property type="entry name" value="OMP_bac"/>
</dbReference>
<evidence type="ECO:0000256" key="5">
    <source>
        <dbReference type="SAM" id="Coils"/>
    </source>
</evidence>
<dbReference type="InterPro" id="IPR050330">
    <property type="entry name" value="Bact_OuterMem_StrucFunc"/>
</dbReference>
<dbReference type="GO" id="GO:0009279">
    <property type="term" value="C:cell outer membrane"/>
    <property type="evidence" value="ECO:0007669"/>
    <property type="project" value="UniProtKB-SubCell"/>
</dbReference>
<keyword evidence="2 4" id="KW-0472">Membrane</keyword>
<keyword evidence="3" id="KW-0998">Cell outer membrane</keyword>
<dbReference type="PRINTS" id="PR01021">
    <property type="entry name" value="OMPADOMAIN"/>
</dbReference>
<dbReference type="PANTHER" id="PTHR30329">
    <property type="entry name" value="STATOR ELEMENT OF FLAGELLAR MOTOR COMPLEX"/>
    <property type="match status" value="1"/>
</dbReference>
<feature type="coiled-coil region" evidence="5">
    <location>
        <begin position="101"/>
        <end position="175"/>
    </location>
</feature>
<dbReference type="RefSeq" id="WP_092742808.1">
    <property type="nucleotide sequence ID" value="NZ_FMZC01000004.1"/>
</dbReference>
<dbReference type="InterPro" id="IPR036737">
    <property type="entry name" value="OmpA-like_sf"/>
</dbReference>
<feature type="chain" id="PRO_5011672192" evidence="6">
    <location>
        <begin position="27"/>
        <end position="300"/>
    </location>
</feature>
<keyword evidence="6" id="KW-0732">Signal</keyword>
<evidence type="ECO:0000313" key="8">
    <source>
        <dbReference type="EMBL" id="SDD13449.1"/>
    </source>
</evidence>
<accession>A0A1G6S9D4</accession>
<feature type="signal peptide" evidence="6">
    <location>
        <begin position="1"/>
        <end position="26"/>
    </location>
</feature>
<dbReference type="Pfam" id="PF00691">
    <property type="entry name" value="OmpA"/>
    <property type="match status" value="1"/>
</dbReference>
<dbReference type="CDD" id="cd07185">
    <property type="entry name" value="OmpA_C-like"/>
    <property type="match status" value="1"/>
</dbReference>
<dbReference type="SUPFAM" id="SSF103088">
    <property type="entry name" value="OmpA-like"/>
    <property type="match status" value="1"/>
</dbReference>
<organism evidence="8 9">
    <name type="scientific">Paracidovorax valerianellae</name>
    <dbReference type="NCBI Taxonomy" id="187868"/>
    <lineage>
        <taxon>Bacteria</taxon>
        <taxon>Pseudomonadati</taxon>
        <taxon>Pseudomonadota</taxon>
        <taxon>Betaproteobacteria</taxon>
        <taxon>Burkholderiales</taxon>
        <taxon>Comamonadaceae</taxon>
        <taxon>Paracidovorax</taxon>
    </lineage>
</organism>
<evidence type="ECO:0000256" key="2">
    <source>
        <dbReference type="ARBA" id="ARBA00023136"/>
    </source>
</evidence>
<dbReference type="InterPro" id="IPR025511">
    <property type="entry name" value="DUF4398"/>
</dbReference>
<name>A0A1G6S9D4_9BURK</name>
<dbReference type="Proteomes" id="UP000198781">
    <property type="component" value="Unassembled WGS sequence"/>
</dbReference>
<dbReference type="PROSITE" id="PS01068">
    <property type="entry name" value="OMPA_1"/>
    <property type="match status" value="1"/>
</dbReference>
<keyword evidence="9" id="KW-1185">Reference proteome</keyword>
<dbReference type="PANTHER" id="PTHR30329:SF21">
    <property type="entry name" value="LIPOPROTEIN YIAD-RELATED"/>
    <property type="match status" value="1"/>
</dbReference>
<dbReference type="Gene3D" id="1.20.1270.390">
    <property type="match status" value="1"/>
</dbReference>
<evidence type="ECO:0000256" key="3">
    <source>
        <dbReference type="ARBA" id="ARBA00023237"/>
    </source>
</evidence>
<dbReference type="EMBL" id="FMZC01000004">
    <property type="protein sequence ID" value="SDD13449.1"/>
    <property type="molecule type" value="Genomic_DNA"/>
</dbReference>
<dbReference type="AlphaFoldDB" id="A0A1G6S9D4"/>
<comment type="subcellular location">
    <subcellularLocation>
        <location evidence="1">Cell outer membrane</location>
    </subcellularLocation>
</comment>
<dbReference type="PRINTS" id="PR01023">
    <property type="entry name" value="NAFLGMOTY"/>
</dbReference>
<dbReference type="InterPro" id="IPR006690">
    <property type="entry name" value="OMPA-like_CS"/>
</dbReference>
<evidence type="ECO:0000256" key="1">
    <source>
        <dbReference type="ARBA" id="ARBA00004442"/>
    </source>
</evidence>
<sequence length="300" mass="32432">MQSSTLRRTSALATALLAAGLLAACASPGPLPAVEQARAAVNRAATDPAVSQYAQLELKSATDTLARADHVLRDEKDESEANHLAYLATQRAAIATNTAQARRLDAEIKQAGSETDRLRLEARTREAEASARNAQAAQARAMTAEQLAAQQQAQARAAQDRVRQLEAQLREIEGQQTERGLLVTLGDVLFAFNKADLSAQAAPRLDKLANFLKQFPERKLLIEGYTDSVGSDSYNQELSERRAQAVRDALVQRGVDTSRITARGYGKSYPVAENGSPEGRAMNRRVEIVIADAQGNLKGR</sequence>
<keyword evidence="5" id="KW-0175">Coiled coil</keyword>
<evidence type="ECO:0000256" key="4">
    <source>
        <dbReference type="PROSITE-ProRule" id="PRU00473"/>
    </source>
</evidence>
<dbReference type="InterPro" id="IPR006665">
    <property type="entry name" value="OmpA-like"/>
</dbReference>